<keyword evidence="5" id="KW-1185">Reference proteome</keyword>
<accession>A0A506UI25</accession>
<dbReference type="SUPFAM" id="SSF75217">
    <property type="entry name" value="alpha/beta knot"/>
    <property type="match status" value="1"/>
</dbReference>
<dbReference type="InterPro" id="IPR029026">
    <property type="entry name" value="tRNA_m1G_MTases_N"/>
</dbReference>
<dbReference type="GO" id="GO:0003723">
    <property type="term" value="F:RNA binding"/>
    <property type="evidence" value="ECO:0007669"/>
    <property type="project" value="InterPro"/>
</dbReference>
<protein>
    <submittedName>
        <fullName evidence="4">RNA methyltransferase</fullName>
    </submittedName>
</protein>
<dbReference type="Pfam" id="PF00588">
    <property type="entry name" value="SpoU_methylase"/>
    <property type="match status" value="1"/>
</dbReference>
<keyword evidence="2 4" id="KW-0808">Transferase</keyword>
<dbReference type="InterPro" id="IPR051259">
    <property type="entry name" value="rRNA_Methyltransferase"/>
</dbReference>
<reference evidence="4 5" key="1">
    <citation type="submission" date="2019-06" db="EMBL/GenBank/DDBJ databases">
        <authorList>
            <person name="Li M."/>
        </authorList>
    </citation>
    <scope>NUCLEOTIDE SEQUENCE [LARGE SCALE GENOMIC DNA]</scope>
    <source>
        <strain evidence="4 5">BGMRC6574</strain>
    </source>
</reference>
<evidence type="ECO:0000313" key="5">
    <source>
        <dbReference type="Proteomes" id="UP000320314"/>
    </source>
</evidence>
<dbReference type="InterPro" id="IPR001537">
    <property type="entry name" value="SpoU_MeTrfase"/>
</dbReference>
<organism evidence="4 5">
    <name type="scientific">Pararhizobium mangrovi</name>
    <dbReference type="NCBI Taxonomy" id="2590452"/>
    <lineage>
        <taxon>Bacteria</taxon>
        <taxon>Pseudomonadati</taxon>
        <taxon>Pseudomonadota</taxon>
        <taxon>Alphaproteobacteria</taxon>
        <taxon>Hyphomicrobiales</taxon>
        <taxon>Rhizobiaceae</taxon>
        <taxon>Rhizobium/Agrobacterium group</taxon>
        <taxon>Pararhizobium</taxon>
    </lineage>
</organism>
<proteinExistence type="predicted"/>
<dbReference type="OrthoDB" id="3190829at2"/>
<keyword evidence="1 4" id="KW-0489">Methyltransferase</keyword>
<dbReference type="Gene3D" id="3.30.1330.30">
    <property type="match status" value="1"/>
</dbReference>
<name>A0A506UI25_9HYPH</name>
<dbReference type="EMBL" id="VHLH01000001">
    <property type="protein sequence ID" value="TPW32967.1"/>
    <property type="molecule type" value="Genomic_DNA"/>
</dbReference>
<dbReference type="SUPFAM" id="SSF55315">
    <property type="entry name" value="L30e-like"/>
    <property type="match status" value="1"/>
</dbReference>
<dbReference type="PANTHER" id="PTHR43191">
    <property type="entry name" value="RRNA METHYLTRANSFERASE 3"/>
    <property type="match status" value="1"/>
</dbReference>
<dbReference type="Gene3D" id="3.40.1280.10">
    <property type="match status" value="1"/>
</dbReference>
<dbReference type="GO" id="GO:0032259">
    <property type="term" value="P:methylation"/>
    <property type="evidence" value="ECO:0007669"/>
    <property type="project" value="UniProtKB-KW"/>
</dbReference>
<evidence type="ECO:0000256" key="1">
    <source>
        <dbReference type="ARBA" id="ARBA00022603"/>
    </source>
</evidence>
<dbReference type="InterPro" id="IPR029064">
    <property type="entry name" value="Ribosomal_eL30-like_sf"/>
</dbReference>
<feature type="domain" description="tRNA/rRNA methyltransferase SpoU type" evidence="3">
    <location>
        <begin position="134"/>
        <end position="273"/>
    </location>
</feature>
<evidence type="ECO:0000256" key="2">
    <source>
        <dbReference type="ARBA" id="ARBA00022679"/>
    </source>
</evidence>
<comment type="caution">
    <text evidence="4">The sequence shown here is derived from an EMBL/GenBank/DDBJ whole genome shotgun (WGS) entry which is preliminary data.</text>
</comment>
<dbReference type="PANTHER" id="PTHR43191:SF12">
    <property type="entry name" value="RRNA METHYLASE"/>
    <property type="match status" value="1"/>
</dbReference>
<dbReference type="CDD" id="cd18095">
    <property type="entry name" value="SpoU-like_rRNA-MTase"/>
    <property type="match status" value="1"/>
</dbReference>
<gene>
    <name evidence="4" type="ORF">FJU11_00370</name>
</gene>
<evidence type="ECO:0000259" key="3">
    <source>
        <dbReference type="Pfam" id="PF00588"/>
    </source>
</evidence>
<dbReference type="Proteomes" id="UP000320314">
    <property type="component" value="Unassembled WGS sequence"/>
</dbReference>
<dbReference type="GO" id="GO:0006396">
    <property type="term" value="P:RNA processing"/>
    <property type="evidence" value="ECO:0007669"/>
    <property type="project" value="InterPro"/>
</dbReference>
<dbReference type="InterPro" id="IPR029028">
    <property type="entry name" value="Alpha/beta_knot_MTases"/>
</dbReference>
<evidence type="ECO:0000313" key="4">
    <source>
        <dbReference type="EMBL" id="TPW32967.1"/>
    </source>
</evidence>
<dbReference type="GO" id="GO:0008173">
    <property type="term" value="F:RNA methyltransferase activity"/>
    <property type="evidence" value="ECO:0007669"/>
    <property type="project" value="InterPro"/>
</dbReference>
<dbReference type="AlphaFoldDB" id="A0A506UI25"/>
<sequence length="283" mass="29913">MTVTPPASLANRVIRIDDPADPRIAGFRDIRERDLRRRHGSFIVEGAVVLPVLLDAHEGGRFCAESVLILENRLEGFAERLERLPADVPIHVAPRAVIDAVAGFPMHRGVLALARESEAASAPLDFHAMAGNALVVAGQAIANHDNMGGILRNAAVFGADGALFDAQSCDPLYRKAIRVSVGGVLRVPFEHGGTGLSMVERLAANGFTVIGLSPRGEHDLETVPIEGRTALLLGTEGPGLTEGMLSRVTSARISQAPGMDSLNVATASGIALYTLARRMGRIA</sequence>